<comment type="caution">
    <text evidence="2">The sequence shown here is derived from an EMBL/GenBank/DDBJ whole genome shotgun (WGS) entry which is preliminary data.</text>
</comment>
<dbReference type="InterPro" id="IPR015947">
    <property type="entry name" value="PUA-like_sf"/>
</dbReference>
<evidence type="ECO:0000259" key="1">
    <source>
        <dbReference type="Pfam" id="PF02190"/>
    </source>
</evidence>
<dbReference type="Gene3D" id="1.10.4060.10">
    <property type="entry name" value="BPP1347 like domain"/>
    <property type="match status" value="1"/>
</dbReference>
<evidence type="ECO:0000313" key="2">
    <source>
        <dbReference type="EMBL" id="MBB5273056.1"/>
    </source>
</evidence>
<dbReference type="SUPFAM" id="SSF88697">
    <property type="entry name" value="PUA domain-like"/>
    <property type="match status" value="1"/>
</dbReference>
<dbReference type="Proteomes" id="UP000532440">
    <property type="component" value="Unassembled WGS sequence"/>
</dbReference>
<sequence>MLQLNIFEVRYLDLIRRCHREGTPFGVAWLAEGREVQVPGEIPRLHPWGCQVLVRELEALQPALFQVRCQGTTRFALDAHEAGPLGVWQGRVRHFPADPEVPIPDDLKHLADPLGRLIADASWRGTTDRLPLYQPFRLDDCGWVANRLAELIPLDAEDAQRLLGEGDPLARLRLIAEMLGDR</sequence>
<evidence type="ECO:0000313" key="3">
    <source>
        <dbReference type="Proteomes" id="UP000532440"/>
    </source>
</evidence>
<proteinExistence type="predicted"/>
<name>A0A7W8M9H1_9BURK</name>
<keyword evidence="3" id="KW-1185">Reference proteome</keyword>
<dbReference type="InterPro" id="IPR003111">
    <property type="entry name" value="Lon_prtase_N"/>
</dbReference>
<gene>
    <name evidence="2" type="ORF">HNQ70_003084</name>
</gene>
<dbReference type="AlphaFoldDB" id="A0A7W8M9H1"/>
<organism evidence="2 3">
    <name type="scientific">Quisquiliibacterium transsilvanicum</name>
    <dbReference type="NCBI Taxonomy" id="1549638"/>
    <lineage>
        <taxon>Bacteria</taxon>
        <taxon>Pseudomonadati</taxon>
        <taxon>Pseudomonadota</taxon>
        <taxon>Betaproteobacteria</taxon>
        <taxon>Burkholderiales</taxon>
        <taxon>Burkholderiaceae</taxon>
        <taxon>Quisquiliibacterium</taxon>
    </lineage>
</organism>
<dbReference type="Gene3D" id="2.30.130.40">
    <property type="entry name" value="LON domain-like"/>
    <property type="match status" value="1"/>
</dbReference>
<protein>
    <recommendedName>
        <fullName evidence="1">Lon N-terminal domain-containing protein</fullName>
    </recommendedName>
</protein>
<feature type="domain" description="Lon N-terminal" evidence="1">
    <location>
        <begin position="1"/>
        <end position="179"/>
    </location>
</feature>
<reference evidence="2 3" key="1">
    <citation type="submission" date="2020-08" db="EMBL/GenBank/DDBJ databases">
        <title>Genomic Encyclopedia of Type Strains, Phase IV (KMG-IV): sequencing the most valuable type-strain genomes for metagenomic binning, comparative biology and taxonomic classification.</title>
        <authorList>
            <person name="Goeker M."/>
        </authorList>
    </citation>
    <scope>NUCLEOTIDE SEQUENCE [LARGE SCALE GENOMIC DNA]</scope>
    <source>
        <strain evidence="2 3">DSM 29781</strain>
    </source>
</reference>
<accession>A0A7W8M9H1</accession>
<dbReference type="EMBL" id="JACHGB010000006">
    <property type="protein sequence ID" value="MBB5273056.1"/>
    <property type="molecule type" value="Genomic_DNA"/>
</dbReference>
<dbReference type="InterPro" id="IPR046336">
    <property type="entry name" value="Lon_prtase_N_sf"/>
</dbReference>
<dbReference type="Pfam" id="PF02190">
    <property type="entry name" value="LON_substr_bdg"/>
    <property type="match status" value="1"/>
</dbReference>